<dbReference type="NCBIfam" id="TIGR00049">
    <property type="entry name" value="iron-sulfur cluster assembly accessory protein"/>
    <property type="match status" value="1"/>
</dbReference>
<dbReference type="AlphaFoldDB" id="A0A286UQB2"/>
<protein>
    <recommendedName>
        <fullName evidence="3">Iron-sulfur assembly protein 1</fullName>
    </recommendedName>
</protein>
<dbReference type="GO" id="GO:0005739">
    <property type="term" value="C:mitochondrion"/>
    <property type="evidence" value="ECO:0007669"/>
    <property type="project" value="TreeGrafter"/>
</dbReference>
<dbReference type="OrthoDB" id="333486at2759"/>
<accession>A0A286UQB2</accession>
<dbReference type="InterPro" id="IPR000361">
    <property type="entry name" value="ATAP_core_dom"/>
</dbReference>
<comment type="function">
    <text evidence="2">Involved in the assembly of mitochondrial and cytoplasmic iron-sulfur proteins. Probably involved in the binding of an intermediate of Fe/S cluster assembly.</text>
</comment>
<dbReference type="EMBL" id="NBII01000002">
    <property type="protein sequence ID" value="PAV21760.1"/>
    <property type="molecule type" value="Genomic_DNA"/>
</dbReference>
<dbReference type="GO" id="GO:0051537">
    <property type="term" value="F:2 iron, 2 sulfur cluster binding"/>
    <property type="evidence" value="ECO:0007669"/>
    <property type="project" value="TreeGrafter"/>
</dbReference>
<dbReference type="PANTHER" id="PTHR10072:SF41">
    <property type="entry name" value="IRON-SULFUR CLUSTER ASSEMBLY 1 HOMOLOG, MITOCHONDRIAL"/>
    <property type="match status" value="1"/>
</dbReference>
<dbReference type="PANTHER" id="PTHR10072">
    <property type="entry name" value="IRON-SULFUR CLUSTER ASSEMBLY PROTEIN"/>
    <property type="match status" value="1"/>
</dbReference>
<gene>
    <name evidence="6" type="ORF">PNOK_0171700</name>
</gene>
<dbReference type="Gene3D" id="2.60.300.12">
    <property type="entry name" value="HesB-like domain"/>
    <property type="match status" value="1"/>
</dbReference>
<dbReference type="PROSITE" id="PS01152">
    <property type="entry name" value="HESB"/>
    <property type="match status" value="1"/>
</dbReference>
<sequence>MACRSSFTRLASPIFGFHPHTPHLVSAVSVRSSLYSFKRSGVASLSTSASNVTPVPSSSSSKLTSKENLLRDRPPMVLPEESTSTPSGSTSKSTIFSSDSSSPQIAARPPKPPKVERPKPRLVGRKAALTLTPGAVARLQALLTGPHPQLIRIGVRNKGCAGMSYHLEYVDKPGMFDEIVEQDGVRVLIDSKALFSIIGSEMDWVEDRMSAKFAFRNPNVKDACGCGESFSLGPMQS</sequence>
<feature type="compositionally biased region" description="Basic and acidic residues" evidence="4">
    <location>
        <begin position="64"/>
        <end position="74"/>
    </location>
</feature>
<evidence type="ECO:0000256" key="1">
    <source>
        <dbReference type="ARBA" id="ARBA00006718"/>
    </source>
</evidence>
<proteinExistence type="inferred from homology"/>
<comment type="similarity">
    <text evidence="1">Belongs to the HesB/IscA family.</text>
</comment>
<name>A0A286UQB2_9AGAM</name>
<dbReference type="InterPro" id="IPR050322">
    <property type="entry name" value="Fe-S_cluster_asmbl/transfer"/>
</dbReference>
<dbReference type="GO" id="GO:0016226">
    <property type="term" value="P:iron-sulfur cluster assembly"/>
    <property type="evidence" value="ECO:0007669"/>
    <property type="project" value="InterPro"/>
</dbReference>
<dbReference type="FunFam" id="2.60.300.12:FF:000001">
    <property type="entry name" value="Iron-binding protein IscA"/>
    <property type="match status" value="1"/>
</dbReference>
<evidence type="ECO:0000313" key="7">
    <source>
        <dbReference type="Proteomes" id="UP000217199"/>
    </source>
</evidence>
<feature type="compositionally biased region" description="Low complexity" evidence="4">
    <location>
        <begin position="46"/>
        <end position="63"/>
    </location>
</feature>
<reference evidence="6 7" key="1">
    <citation type="journal article" date="2017" name="Mol. Ecol.">
        <title>Comparative and population genomic landscape of Phellinus noxius: A hypervariable fungus causing root rot in trees.</title>
        <authorList>
            <person name="Chung C.L."/>
            <person name="Lee T.J."/>
            <person name="Akiba M."/>
            <person name="Lee H.H."/>
            <person name="Kuo T.H."/>
            <person name="Liu D."/>
            <person name="Ke H.M."/>
            <person name="Yokoi T."/>
            <person name="Roa M.B."/>
            <person name="Lu M.J."/>
            <person name="Chang Y.Y."/>
            <person name="Ann P.J."/>
            <person name="Tsai J.N."/>
            <person name="Chen C.Y."/>
            <person name="Tzean S.S."/>
            <person name="Ota Y."/>
            <person name="Hattori T."/>
            <person name="Sahashi N."/>
            <person name="Liou R.F."/>
            <person name="Kikuchi T."/>
            <person name="Tsai I.J."/>
        </authorList>
    </citation>
    <scope>NUCLEOTIDE SEQUENCE [LARGE SCALE GENOMIC DNA]</scope>
    <source>
        <strain evidence="6 7">FFPRI411160</strain>
    </source>
</reference>
<feature type="region of interest" description="Disordered" evidence="4">
    <location>
        <begin position="46"/>
        <end position="122"/>
    </location>
</feature>
<feature type="domain" description="Core" evidence="5">
    <location>
        <begin position="129"/>
        <end position="228"/>
    </location>
</feature>
<comment type="caution">
    <text evidence="6">The sequence shown here is derived from an EMBL/GenBank/DDBJ whole genome shotgun (WGS) entry which is preliminary data.</text>
</comment>
<dbReference type="InParanoid" id="A0A286UQB2"/>
<evidence type="ECO:0000313" key="6">
    <source>
        <dbReference type="EMBL" id="PAV21760.1"/>
    </source>
</evidence>
<dbReference type="Pfam" id="PF01521">
    <property type="entry name" value="Fe-S_biosyn"/>
    <property type="match status" value="1"/>
</dbReference>
<dbReference type="FunCoup" id="A0A286UQB2">
    <property type="interactions" value="292"/>
</dbReference>
<dbReference type="Proteomes" id="UP000217199">
    <property type="component" value="Unassembled WGS sequence"/>
</dbReference>
<evidence type="ECO:0000256" key="3">
    <source>
        <dbReference type="ARBA" id="ARBA00071673"/>
    </source>
</evidence>
<organism evidence="6 7">
    <name type="scientific">Pyrrhoderma noxium</name>
    <dbReference type="NCBI Taxonomy" id="2282107"/>
    <lineage>
        <taxon>Eukaryota</taxon>
        <taxon>Fungi</taxon>
        <taxon>Dikarya</taxon>
        <taxon>Basidiomycota</taxon>
        <taxon>Agaricomycotina</taxon>
        <taxon>Agaricomycetes</taxon>
        <taxon>Hymenochaetales</taxon>
        <taxon>Hymenochaetaceae</taxon>
        <taxon>Pyrrhoderma</taxon>
    </lineage>
</organism>
<dbReference type="STRING" id="2282107.A0A286UQB2"/>
<dbReference type="InterPro" id="IPR016092">
    <property type="entry name" value="ATAP"/>
</dbReference>
<evidence type="ECO:0000259" key="5">
    <source>
        <dbReference type="Pfam" id="PF01521"/>
    </source>
</evidence>
<dbReference type="InterPro" id="IPR017870">
    <property type="entry name" value="FeS_cluster_insertion_CS"/>
</dbReference>
<evidence type="ECO:0000256" key="2">
    <source>
        <dbReference type="ARBA" id="ARBA00054873"/>
    </source>
</evidence>
<feature type="compositionally biased region" description="Low complexity" evidence="4">
    <location>
        <begin position="82"/>
        <end position="102"/>
    </location>
</feature>
<dbReference type="InterPro" id="IPR035903">
    <property type="entry name" value="HesB-like_dom_sf"/>
</dbReference>
<keyword evidence="7" id="KW-1185">Reference proteome</keyword>
<evidence type="ECO:0000256" key="4">
    <source>
        <dbReference type="SAM" id="MobiDB-lite"/>
    </source>
</evidence>
<dbReference type="SUPFAM" id="SSF89360">
    <property type="entry name" value="HesB-like domain"/>
    <property type="match status" value="1"/>
</dbReference>